<dbReference type="InterPro" id="IPR051023">
    <property type="entry name" value="PP2A_Regulatory_Subunit_A"/>
</dbReference>
<dbReference type="VEuPathDB" id="PiroplasmaDB:BBBOND_0200950"/>
<dbReference type="Proteomes" id="UP000033188">
    <property type="component" value="Chromosome 2"/>
</dbReference>
<dbReference type="SUPFAM" id="SSF48371">
    <property type="entry name" value="ARM repeat"/>
    <property type="match status" value="1"/>
</dbReference>
<protein>
    <submittedName>
        <fullName evidence="4">HEAT repeat containing protein, putative</fullName>
    </submittedName>
</protein>
<feature type="compositionally biased region" description="Low complexity" evidence="3">
    <location>
        <begin position="35"/>
        <end position="52"/>
    </location>
</feature>
<dbReference type="PROSITE" id="PS50077">
    <property type="entry name" value="HEAT_REPEAT"/>
    <property type="match status" value="1"/>
</dbReference>
<feature type="region of interest" description="Disordered" evidence="3">
    <location>
        <begin position="1"/>
        <end position="83"/>
    </location>
</feature>
<gene>
    <name evidence="4" type="ORF">BBBOND_0200950</name>
</gene>
<dbReference type="RefSeq" id="XP_012767124.1">
    <property type="nucleotide sequence ID" value="XM_012911670.1"/>
</dbReference>
<dbReference type="OMA" id="HAISMFW"/>
<dbReference type="GO" id="GO:0005634">
    <property type="term" value="C:nucleus"/>
    <property type="evidence" value="ECO:0007669"/>
    <property type="project" value="TreeGrafter"/>
</dbReference>
<dbReference type="GO" id="GO:0005829">
    <property type="term" value="C:cytosol"/>
    <property type="evidence" value="ECO:0007669"/>
    <property type="project" value="TreeGrafter"/>
</dbReference>
<dbReference type="InterPro" id="IPR016024">
    <property type="entry name" value="ARM-type_fold"/>
</dbReference>
<feature type="repeat" description="HEAT" evidence="2">
    <location>
        <begin position="715"/>
        <end position="753"/>
    </location>
</feature>
<dbReference type="InterPro" id="IPR011989">
    <property type="entry name" value="ARM-like"/>
</dbReference>
<dbReference type="InterPro" id="IPR021133">
    <property type="entry name" value="HEAT_type_2"/>
</dbReference>
<reference evidence="5" key="1">
    <citation type="submission" date="2014-06" db="EMBL/GenBank/DDBJ databases">
        <authorList>
            <person name="Aslett M."/>
            <person name="De Silva N."/>
        </authorList>
    </citation>
    <scope>NUCLEOTIDE SEQUENCE [LARGE SCALE GENOMIC DNA]</scope>
    <source>
        <strain evidence="5">Bond</strain>
    </source>
</reference>
<dbReference type="KEGG" id="bbig:BBBOND_0200950"/>
<name>A0A061D2V2_BABBI</name>
<dbReference type="STRING" id="5866.A0A061D2V2"/>
<dbReference type="InterPro" id="IPR000357">
    <property type="entry name" value="HEAT"/>
</dbReference>
<accession>A0A061D2V2</accession>
<keyword evidence="5" id="KW-1185">Reference proteome</keyword>
<proteinExistence type="predicted"/>
<evidence type="ECO:0000313" key="5">
    <source>
        <dbReference type="Proteomes" id="UP000033188"/>
    </source>
</evidence>
<dbReference type="GO" id="GO:0019888">
    <property type="term" value="F:protein phosphatase regulator activity"/>
    <property type="evidence" value="ECO:0007669"/>
    <property type="project" value="TreeGrafter"/>
</dbReference>
<dbReference type="Pfam" id="PF12755">
    <property type="entry name" value="Vac14_Fab1_bd"/>
    <property type="match status" value="1"/>
</dbReference>
<feature type="compositionally biased region" description="Polar residues" evidence="3">
    <location>
        <begin position="68"/>
        <end position="82"/>
    </location>
</feature>
<keyword evidence="1" id="KW-0677">Repeat</keyword>
<sequence>MESQDPGPPQPERTPEAELAQEPAQNDVEHESGNTVGDGAADATADPPTAVAKPDEEGAVAGKPVEPETSTAVNTNADSSSADVPRVPALEYDVAKMSISIASRGVGARHPKRVVKASPEQNGTEAIPLGDIPRASAVEHIPHAVNGSAALGKMDVIQPSSTTRVTFAGSADMGSSEKVAEPVKINAPLYPAFEFFKTEVQGGKEGAMEALMHVDIVTQQLGPELCGTLLVPFLAEAQHGMPIQLMKMAMDVWCTLSKISFAEAYVDAIVQGVSSLISQEDPDIRNRAVELIVNIVNDVRSSDAGYDVMASSVMPLLKRLSESEWFADAVSACKLIPLLYLDASEQHQEVLRQCYKQLWENSMLIVKLEVARNLETMLAIMHMDHAVSMFWLVLKNMSIDHQDEVRAHCVGACLAFAKRCTPEQNASLSYPVVQAAASDSSWRVRKALAVRFDKIHEVFGEAEMAAHFMSTHVALLTDDYDIVKEAAVESFLRWCRRLSPPMAQQYIAFFESHLGDYDSKNRQLICRIFAIFAAQMTRGNVHERLSPVLRRLLRDDCMDVRLSAIEHIEALCNGREFESGIGASITETVEQVLQSTRWRHRAILAEMINSFYHHFGRTVFERYFLRMLFQLLMDPVWKVRVTVVESIEALCADCKVPWVADTILTEIIKMYVEPRSSCYVKPEDVPLSYALKIVIIQALVAVTKSLDLQTTLARVLPIIFNATKDPTANVRFVAVKGLRSLFIIYQGKTVEAFVRARALLCKLLQDPDIDVKYYAHMAINTYDACFPSLLQRDSF</sequence>
<evidence type="ECO:0000256" key="3">
    <source>
        <dbReference type="SAM" id="MobiDB-lite"/>
    </source>
</evidence>
<dbReference type="EMBL" id="LK391708">
    <property type="protein sequence ID" value="CDR94938.1"/>
    <property type="molecule type" value="Genomic_DNA"/>
</dbReference>
<dbReference type="GeneID" id="24563479"/>
<feature type="compositionally biased region" description="Pro residues" evidence="3">
    <location>
        <begin position="1"/>
        <end position="12"/>
    </location>
</feature>
<evidence type="ECO:0000313" key="4">
    <source>
        <dbReference type="EMBL" id="CDR94938.1"/>
    </source>
</evidence>
<evidence type="ECO:0000256" key="2">
    <source>
        <dbReference type="PROSITE-ProRule" id="PRU00103"/>
    </source>
</evidence>
<dbReference type="PANTHER" id="PTHR10648:SF4">
    <property type="entry name" value="PROTEIN PHOSPHATASE 2 (FORMERLY 2A), REGULATORY SUBUNIT A, BETA ISOFORM-RELATED"/>
    <property type="match status" value="1"/>
</dbReference>
<organism evidence="4 5">
    <name type="scientific">Babesia bigemina</name>
    <dbReference type="NCBI Taxonomy" id="5866"/>
    <lineage>
        <taxon>Eukaryota</taxon>
        <taxon>Sar</taxon>
        <taxon>Alveolata</taxon>
        <taxon>Apicomplexa</taxon>
        <taxon>Aconoidasida</taxon>
        <taxon>Piroplasmida</taxon>
        <taxon>Babesiidae</taxon>
        <taxon>Babesia</taxon>
    </lineage>
</organism>
<dbReference type="PANTHER" id="PTHR10648">
    <property type="entry name" value="SERINE/THREONINE-PROTEIN PHOSPHATASE PP2A 65 KDA REGULATORY SUBUNIT"/>
    <property type="match status" value="1"/>
</dbReference>
<dbReference type="GO" id="GO:0000159">
    <property type="term" value="C:protein phosphatase type 2A complex"/>
    <property type="evidence" value="ECO:0007669"/>
    <property type="project" value="TreeGrafter"/>
</dbReference>
<dbReference type="Pfam" id="PF02985">
    <property type="entry name" value="HEAT"/>
    <property type="match status" value="1"/>
</dbReference>
<dbReference type="OrthoDB" id="340346at2759"/>
<evidence type="ECO:0000256" key="1">
    <source>
        <dbReference type="ARBA" id="ARBA00022737"/>
    </source>
</evidence>
<dbReference type="Gene3D" id="1.25.10.10">
    <property type="entry name" value="Leucine-rich Repeat Variant"/>
    <property type="match status" value="1"/>
</dbReference>
<dbReference type="AlphaFoldDB" id="A0A061D2V2"/>